<feature type="chain" id="PRO_5046639736" evidence="11">
    <location>
        <begin position="26"/>
        <end position="382"/>
    </location>
</feature>
<dbReference type="CDD" id="cd00342">
    <property type="entry name" value="gram_neg_porins"/>
    <property type="match status" value="1"/>
</dbReference>
<keyword evidence="9" id="KW-0472">Membrane</keyword>
<evidence type="ECO:0000256" key="11">
    <source>
        <dbReference type="SAM" id="SignalP"/>
    </source>
</evidence>
<keyword evidence="6 11" id="KW-0732">Signal</keyword>
<keyword evidence="5" id="KW-0812">Transmembrane</keyword>
<keyword evidence="8" id="KW-0626">Porin</keyword>
<dbReference type="EMBL" id="WOEY01000066">
    <property type="protein sequence ID" value="NPT43068.1"/>
    <property type="molecule type" value="Genomic_DNA"/>
</dbReference>
<sequence>MNRIAAISIVSATTLAGAWCSSAKAQSVTLYGIVDTGVEYIHNANATGNSVTRMPGNTGELPSRWGLTGSEPLGNDYKAVFTLESGFTPGTGTLGQGGRLFGRQAFVGLDGPLGALTFGRQYSMLTWSLLPADFIGPDIYGIAALDPWIANARSDNTVAYRKSFNGLSVGASYSFGRDASPAGGSNSPGQGTCAGSIPGNTEACAEWSLMLQYNATSWGVSAAYDRQNGGPGAAANLFNGLAPLGLTDSGNRDSHLALSAYAKFDKLTFGAVWLNRRVDSASASTPDVTSNQFALEAEYKLSPALFFDAMVQHVVNRQQDTRATMEMMRATYALSVRTAVYAQVAILQNSSHAAYSVSSGGASTPGKGMSQVGTMLGIRHSF</sequence>
<name>A0ABX2BSN7_9BURK</name>
<comment type="caution">
    <text evidence="13">The sequence shown here is derived from an EMBL/GenBank/DDBJ whole genome shotgun (WGS) entry which is preliminary data.</text>
</comment>
<feature type="domain" description="Porin" evidence="12">
    <location>
        <begin position="12"/>
        <end position="350"/>
    </location>
</feature>
<proteinExistence type="predicted"/>
<dbReference type="PANTHER" id="PTHR34501:SF9">
    <property type="entry name" value="MAJOR OUTER MEMBRANE PROTEIN P.IA"/>
    <property type="match status" value="1"/>
</dbReference>
<protein>
    <submittedName>
        <fullName evidence="13">Porin</fullName>
    </submittedName>
</protein>
<gene>
    <name evidence="13" type="ORF">GNZ12_17450</name>
</gene>
<evidence type="ECO:0000313" key="14">
    <source>
        <dbReference type="Proteomes" id="UP000652198"/>
    </source>
</evidence>
<feature type="signal peptide" evidence="11">
    <location>
        <begin position="1"/>
        <end position="25"/>
    </location>
</feature>
<evidence type="ECO:0000256" key="2">
    <source>
        <dbReference type="ARBA" id="ARBA00011233"/>
    </source>
</evidence>
<dbReference type="RefSeq" id="WP_172311924.1">
    <property type="nucleotide sequence ID" value="NZ_WOEY01000066.1"/>
</dbReference>
<dbReference type="PANTHER" id="PTHR34501">
    <property type="entry name" value="PROTEIN YDDL-RELATED"/>
    <property type="match status" value="1"/>
</dbReference>
<evidence type="ECO:0000313" key="13">
    <source>
        <dbReference type="EMBL" id="NPT43068.1"/>
    </source>
</evidence>
<comment type="subcellular location">
    <subcellularLocation>
        <location evidence="1">Cell outer membrane</location>
        <topology evidence="1">Multi-pass membrane protein</topology>
    </subcellularLocation>
</comment>
<evidence type="ECO:0000256" key="10">
    <source>
        <dbReference type="ARBA" id="ARBA00023237"/>
    </source>
</evidence>
<keyword evidence="3" id="KW-0813">Transport</keyword>
<evidence type="ECO:0000256" key="4">
    <source>
        <dbReference type="ARBA" id="ARBA00022452"/>
    </source>
</evidence>
<organism evidence="13 14">
    <name type="scientific">Paraburkholderia solitsugae</name>
    <dbReference type="NCBI Taxonomy" id="2675748"/>
    <lineage>
        <taxon>Bacteria</taxon>
        <taxon>Pseudomonadati</taxon>
        <taxon>Pseudomonadota</taxon>
        <taxon>Betaproteobacteria</taxon>
        <taxon>Burkholderiales</taxon>
        <taxon>Burkholderiaceae</taxon>
        <taxon>Paraburkholderia</taxon>
    </lineage>
</organism>
<keyword evidence="4" id="KW-1134">Transmembrane beta strand</keyword>
<comment type="subunit">
    <text evidence="2">Homotrimer.</text>
</comment>
<dbReference type="InterPro" id="IPR023614">
    <property type="entry name" value="Porin_dom_sf"/>
</dbReference>
<dbReference type="SUPFAM" id="SSF56935">
    <property type="entry name" value="Porins"/>
    <property type="match status" value="1"/>
</dbReference>
<reference evidence="13 14" key="1">
    <citation type="submission" date="2019-11" db="EMBL/GenBank/DDBJ databases">
        <title>Metabolism of dissolved organic matter in forest soils.</title>
        <authorList>
            <person name="Cyle K.T."/>
            <person name="Wilhelm R.C."/>
            <person name="Martinez C.E."/>
        </authorList>
    </citation>
    <scope>NUCLEOTIDE SEQUENCE [LARGE SCALE GENOMIC DNA]</scope>
    <source>
        <strain evidence="13 14">1N</strain>
    </source>
</reference>
<dbReference type="Pfam" id="PF13609">
    <property type="entry name" value="Porin_4"/>
    <property type="match status" value="1"/>
</dbReference>
<evidence type="ECO:0000256" key="3">
    <source>
        <dbReference type="ARBA" id="ARBA00022448"/>
    </source>
</evidence>
<keyword evidence="10" id="KW-0998">Cell outer membrane</keyword>
<dbReference type="Proteomes" id="UP000652198">
    <property type="component" value="Unassembled WGS sequence"/>
</dbReference>
<evidence type="ECO:0000256" key="9">
    <source>
        <dbReference type="ARBA" id="ARBA00023136"/>
    </source>
</evidence>
<dbReference type="Gene3D" id="2.40.160.10">
    <property type="entry name" value="Porin"/>
    <property type="match status" value="1"/>
</dbReference>
<accession>A0ABX2BSN7</accession>
<evidence type="ECO:0000256" key="8">
    <source>
        <dbReference type="ARBA" id="ARBA00023114"/>
    </source>
</evidence>
<evidence type="ECO:0000256" key="5">
    <source>
        <dbReference type="ARBA" id="ARBA00022692"/>
    </source>
</evidence>
<evidence type="ECO:0000256" key="6">
    <source>
        <dbReference type="ARBA" id="ARBA00022729"/>
    </source>
</evidence>
<dbReference type="InterPro" id="IPR050298">
    <property type="entry name" value="Gram-neg_bact_OMP"/>
</dbReference>
<keyword evidence="7" id="KW-0406">Ion transport</keyword>
<keyword evidence="14" id="KW-1185">Reference proteome</keyword>
<evidence type="ECO:0000259" key="12">
    <source>
        <dbReference type="Pfam" id="PF13609"/>
    </source>
</evidence>
<evidence type="ECO:0000256" key="1">
    <source>
        <dbReference type="ARBA" id="ARBA00004571"/>
    </source>
</evidence>
<dbReference type="InterPro" id="IPR033900">
    <property type="entry name" value="Gram_neg_porin_domain"/>
</dbReference>
<evidence type="ECO:0000256" key="7">
    <source>
        <dbReference type="ARBA" id="ARBA00023065"/>
    </source>
</evidence>